<comment type="subcellular location">
    <subcellularLocation>
        <location evidence="1">Secreted</location>
        <location evidence="1">Cell wall</location>
    </subcellularLocation>
</comment>
<dbReference type="PANTHER" id="PTHR31321">
    <property type="entry name" value="ACYL-COA THIOESTER HYDROLASE YBHC-RELATED"/>
    <property type="match status" value="1"/>
</dbReference>
<protein>
    <recommendedName>
        <fullName evidence="4 10">Pectinesterase</fullName>
        <ecNumber evidence="4 10">3.1.1.11</ecNumber>
    </recommendedName>
</protein>
<accession>A0A4Y1RSK6</accession>
<keyword evidence="7 10" id="KW-0063">Aspartyl esterase</keyword>
<proteinExistence type="inferred from homology"/>
<dbReference type="InterPro" id="IPR011050">
    <property type="entry name" value="Pectin_lyase_fold/virulence"/>
</dbReference>
<evidence type="ECO:0000256" key="6">
    <source>
        <dbReference type="ARBA" id="ARBA00022801"/>
    </source>
</evidence>
<dbReference type="SUPFAM" id="SSF51126">
    <property type="entry name" value="Pectin lyase-like"/>
    <property type="match status" value="1"/>
</dbReference>
<evidence type="ECO:0000256" key="7">
    <source>
        <dbReference type="ARBA" id="ARBA00023085"/>
    </source>
</evidence>
<dbReference type="AlphaFoldDB" id="A0A4Y1RSK6"/>
<feature type="signal peptide" evidence="10">
    <location>
        <begin position="1"/>
        <end position="29"/>
    </location>
</feature>
<dbReference type="UniPathway" id="UPA00545">
    <property type="reaction ID" value="UER00823"/>
</dbReference>
<keyword evidence="5" id="KW-0134">Cell wall</keyword>
<dbReference type="Gene3D" id="2.160.20.10">
    <property type="entry name" value="Single-stranded right-handed beta-helix, Pectin lyase-like"/>
    <property type="match status" value="2"/>
</dbReference>
<comment type="similarity">
    <text evidence="3">Belongs to the pectinesterase family.</text>
</comment>
<keyword evidence="5" id="KW-0964">Secreted</keyword>
<keyword evidence="12" id="KW-0456">Lyase</keyword>
<dbReference type="InterPro" id="IPR000070">
    <property type="entry name" value="Pectinesterase_cat"/>
</dbReference>
<evidence type="ECO:0000256" key="9">
    <source>
        <dbReference type="PROSITE-ProRule" id="PRU10040"/>
    </source>
</evidence>
<dbReference type="EMBL" id="AP019303">
    <property type="protein sequence ID" value="BBH07319.1"/>
    <property type="molecule type" value="Genomic_DNA"/>
</dbReference>
<evidence type="ECO:0000256" key="10">
    <source>
        <dbReference type="RuleBase" id="RU000589"/>
    </source>
</evidence>
<reference evidence="12" key="1">
    <citation type="journal article" date="2019" name="Science">
        <title>Mutation of a bHLH transcription factor allowed almond domestication.</title>
        <authorList>
            <person name="Sanchez-Perez R."/>
            <person name="Pavan S."/>
            <person name="Mazzeo R."/>
            <person name="Moldovan C."/>
            <person name="Aiese Cigliano R."/>
            <person name="Del Cueto J."/>
            <person name="Ricciardi F."/>
            <person name="Lotti C."/>
            <person name="Ricciardi L."/>
            <person name="Dicenta F."/>
            <person name="Lopez-Marques R.L."/>
            <person name="Lindberg Moller B."/>
        </authorList>
    </citation>
    <scope>NUCLEOTIDE SEQUENCE</scope>
</reference>
<evidence type="ECO:0000256" key="8">
    <source>
        <dbReference type="ARBA" id="ARBA00047928"/>
    </source>
</evidence>
<dbReference type="Pfam" id="PF01095">
    <property type="entry name" value="Pectinesterase"/>
    <property type="match status" value="2"/>
</dbReference>
<evidence type="ECO:0000256" key="3">
    <source>
        <dbReference type="ARBA" id="ARBA00008891"/>
    </source>
</evidence>
<feature type="domain" description="Pectinesterase catalytic" evidence="11">
    <location>
        <begin position="159"/>
        <end position="221"/>
    </location>
</feature>
<organism evidence="12">
    <name type="scientific">Prunus dulcis</name>
    <name type="common">Almond</name>
    <name type="synonym">Amygdalus dulcis</name>
    <dbReference type="NCBI Taxonomy" id="3755"/>
    <lineage>
        <taxon>Eukaryota</taxon>
        <taxon>Viridiplantae</taxon>
        <taxon>Streptophyta</taxon>
        <taxon>Embryophyta</taxon>
        <taxon>Tracheophyta</taxon>
        <taxon>Spermatophyta</taxon>
        <taxon>Magnoliopsida</taxon>
        <taxon>eudicotyledons</taxon>
        <taxon>Gunneridae</taxon>
        <taxon>Pentapetalae</taxon>
        <taxon>rosids</taxon>
        <taxon>fabids</taxon>
        <taxon>Rosales</taxon>
        <taxon>Rosaceae</taxon>
        <taxon>Amygdaloideae</taxon>
        <taxon>Amygdaleae</taxon>
        <taxon>Prunus</taxon>
    </lineage>
</organism>
<dbReference type="GO" id="GO:0016829">
    <property type="term" value="F:lyase activity"/>
    <property type="evidence" value="ECO:0007669"/>
    <property type="project" value="UniProtKB-KW"/>
</dbReference>
<feature type="active site" evidence="9">
    <location>
        <position position="205"/>
    </location>
</feature>
<feature type="domain" description="Pectinesterase catalytic" evidence="11">
    <location>
        <begin position="75"/>
        <end position="133"/>
    </location>
</feature>
<evidence type="ECO:0000256" key="4">
    <source>
        <dbReference type="ARBA" id="ARBA00013229"/>
    </source>
</evidence>
<evidence type="ECO:0000313" key="12">
    <source>
        <dbReference type="EMBL" id="BBH07319.1"/>
    </source>
</evidence>
<keyword evidence="6 10" id="KW-0378">Hydrolase</keyword>
<evidence type="ECO:0000256" key="1">
    <source>
        <dbReference type="ARBA" id="ARBA00004191"/>
    </source>
</evidence>
<dbReference type="InterPro" id="IPR033131">
    <property type="entry name" value="Pectinesterase_Asp_AS"/>
</dbReference>
<dbReference type="GO" id="GO:0042545">
    <property type="term" value="P:cell wall modification"/>
    <property type="evidence" value="ECO:0007669"/>
    <property type="project" value="UniProtKB-UniRule"/>
</dbReference>
<dbReference type="GO" id="GO:0045490">
    <property type="term" value="P:pectin catabolic process"/>
    <property type="evidence" value="ECO:0007669"/>
    <property type="project" value="UniProtKB-UniRule"/>
</dbReference>
<evidence type="ECO:0000256" key="5">
    <source>
        <dbReference type="ARBA" id="ARBA00022512"/>
    </source>
</evidence>
<sequence>MAGRTTCMVMPAAGFIIITILLAVSTTVADDSTPIPADGSQVGSWFDNNVKPLAECKGVFDAALVTAEDGPKLIKVMKDGSGNFKTLTDAINSIQERNTKRVVVYIGGGAYNKKIKIPQNKPFVTLYGSPKNMPTLMFDGTAQKYGTVYSEFGARAGWDAQAVALQISGDKVAFYNCKFIGFQDTLYDYKGLHFFKDCYIQGTVDFIFGKGKSLYLVCVVIICLIEPYNNFLELRSFVHCKITGTTYVRALLRFTICATKKISSRKKYCCDEKKFRRANNR</sequence>
<name>A0A4Y1RSK6_PRUDU</name>
<dbReference type="EC" id="3.1.1.11" evidence="4 10"/>
<comment type="pathway">
    <text evidence="2 10">Glycan metabolism; pectin degradation; 2-dehydro-3-deoxy-D-gluconate from pectin: step 1/5.</text>
</comment>
<feature type="chain" id="PRO_5021438955" description="Pectinesterase" evidence="10">
    <location>
        <begin position="30"/>
        <end position="281"/>
    </location>
</feature>
<dbReference type="InterPro" id="IPR012334">
    <property type="entry name" value="Pectin_lyas_fold"/>
</dbReference>
<dbReference type="PANTHER" id="PTHR31321:SF87">
    <property type="entry name" value="PECTINESTERASE 63-RELATED"/>
    <property type="match status" value="1"/>
</dbReference>
<dbReference type="PROSITE" id="PS00503">
    <property type="entry name" value="PECTINESTERASE_2"/>
    <property type="match status" value="1"/>
</dbReference>
<evidence type="ECO:0000259" key="11">
    <source>
        <dbReference type="Pfam" id="PF01095"/>
    </source>
</evidence>
<comment type="catalytic activity">
    <reaction evidence="8 10">
        <text>[(1-&gt;4)-alpha-D-galacturonosyl methyl ester](n) + n H2O = [(1-&gt;4)-alpha-D-galacturonosyl](n) + n methanol + n H(+)</text>
        <dbReference type="Rhea" id="RHEA:22380"/>
        <dbReference type="Rhea" id="RHEA-COMP:14570"/>
        <dbReference type="Rhea" id="RHEA-COMP:14573"/>
        <dbReference type="ChEBI" id="CHEBI:15377"/>
        <dbReference type="ChEBI" id="CHEBI:15378"/>
        <dbReference type="ChEBI" id="CHEBI:17790"/>
        <dbReference type="ChEBI" id="CHEBI:140522"/>
        <dbReference type="ChEBI" id="CHEBI:140523"/>
        <dbReference type="EC" id="3.1.1.11"/>
    </reaction>
</comment>
<dbReference type="GO" id="GO:0030599">
    <property type="term" value="F:pectinesterase activity"/>
    <property type="evidence" value="ECO:0007669"/>
    <property type="project" value="UniProtKB-UniRule"/>
</dbReference>
<keyword evidence="10" id="KW-0732">Signal</keyword>
<gene>
    <name evidence="12" type="ORF">Prudu_019220</name>
</gene>
<evidence type="ECO:0000256" key="2">
    <source>
        <dbReference type="ARBA" id="ARBA00005184"/>
    </source>
</evidence>